<feature type="region of interest" description="Disordered" evidence="1">
    <location>
        <begin position="111"/>
        <end position="142"/>
    </location>
</feature>
<evidence type="ECO:0000256" key="1">
    <source>
        <dbReference type="SAM" id="MobiDB-lite"/>
    </source>
</evidence>
<accession>A0A9P5ZX61</accession>
<keyword evidence="3" id="KW-1185">Reference proteome</keyword>
<dbReference type="Proteomes" id="UP000807025">
    <property type="component" value="Unassembled WGS sequence"/>
</dbReference>
<dbReference type="EMBL" id="MU154569">
    <property type="protein sequence ID" value="KAF9494773.1"/>
    <property type="molecule type" value="Genomic_DNA"/>
</dbReference>
<name>A0A9P5ZX61_PLEER</name>
<evidence type="ECO:0000313" key="2">
    <source>
        <dbReference type="EMBL" id="KAF9494773.1"/>
    </source>
</evidence>
<proteinExistence type="predicted"/>
<protein>
    <submittedName>
        <fullName evidence="2">Uncharacterized protein</fullName>
    </submittedName>
</protein>
<feature type="compositionally biased region" description="Basic residues" evidence="1">
    <location>
        <begin position="271"/>
        <end position="286"/>
    </location>
</feature>
<dbReference type="AlphaFoldDB" id="A0A9P5ZX61"/>
<sequence>MIKVSYSTVFHDRKSEAPEMRKKKEKILQERPAVERNELMTAREEKDIFGDILFTLPEKTSTSKLEATASGQRWRFKTSTNRERTKNVNIDGHGADDPIVTDTRLFSPVARVQRRDGDGGAGGRTRLPRERASKPSELPPLPHRPNYLSWGLTRVRTQAMLESQQLATYSISAHLPACRKYYHRSMAYTVCSSISKSKSRRGARHPGIREDWCAVVRYTTEDVRYNMGIMVIDEWRNAYTGGTSSPSPQALDSVNLQPQAVDFSGVVDRRSGKKGPKRKMQRGAGV</sequence>
<evidence type="ECO:0000313" key="3">
    <source>
        <dbReference type="Proteomes" id="UP000807025"/>
    </source>
</evidence>
<organism evidence="2 3">
    <name type="scientific">Pleurotus eryngii</name>
    <name type="common">Boletus of the steppes</name>
    <dbReference type="NCBI Taxonomy" id="5323"/>
    <lineage>
        <taxon>Eukaryota</taxon>
        <taxon>Fungi</taxon>
        <taxon>Dikarya</taxon>
        <taxon>Basidiomycota</taxon>
        <taxon>Agaricomycotina</taxon>
        <taxon>Agaricomycetes</taxon>
        <taxon>Agaricomycetidae</taxon>
        <taxon>Agaricales</taxon>
        <taxon>Pleurotineae</taxon>
        <taxon>Pleurotaceae</taxon>
        <taxon>Pleurotus</taxon>
    </lineage>
</organism>
<comment type="caution">
    <text evidence="2">The sequence shown here is derived from an EMBL/GenBank/DDBJ whole genome shotgun (WGS) entry which is preliminary data.</text>
</comment>
<feature type="region of interest" description="Disordered" evidence="1">
    <location>
        <begin position="262"/>
        <end position="286"/>
    </location>
</feature>
<gene>
    <name evidence="2" type="ORF">BDN71DRAFT_1431548</name>
</gene>
<reference evidence="2" key="1">
    <citation type="submission" date="2020-11" db="EMBL/GenBank/DDBJ databases">
        <authorList>
            <consortium name="DOE Joint Genome Institute"/>
            <person name="Ahrendt S."/>
            <person name="Riley R."/>
            <person name="Andreopoulos W."/>
            <person name="Labutti K."/>
            <person name="Pangilinan J."/>
            <person name="Ruiz-Duenas F.J."/>
            <person name="Barrasa J.M."/>
            <person name="Sanchez-Garcia M."/>
            <person name="Camarero S."/>
            <person name="Miyauchi S."/>
            <person name="Serrano A."/>
            <person name="Linde D."/>
            <person name="Babiker R."/>
            <person name="Drula E."/>
            <person name="Ayuso-Fernandez I."/>
            <person name="Pacheco R."/>
            <person name="Padilla G."/>
            <person name="Ferreira P."/>
            <person name="Barriuso J."/>
            <person name="Kellner H."/>
            <person name="Castanera R."/>
            <person name="Alfaro M."/>
            <person name="Ramirez L."/>
            <person name="Pisabarro A.G."/>
            <person name="Kuo A."/>
            <person name="Tritt A."/>
            <person name="Lipzen A."/>
            <person name="He G."/>
            <person name="Yan M."/>
            <person name="Ng V."/>
            <person name="Cullen D."/>
            <person name="Martin F."/>
            <person name="Rosso M.-N."/>
            <person name="Henrissat B."/>
            <person name="Hibbett D."/>
            <person name="Martinez A.T."/>
            <person name="Grigoriev I.V."/>
        </authorList>
    </citation>
    <scope>NUCLEOTIDE SEQUENCE</scope>
    <source>
        <strain evidence="2">ATCC 90797</strain>
    </source>
</reference>